<name>A0ABQ9X0L2_9EUKA</name>
<proteinExistence type="predicted"/>
<sequence>MIHPATNGSGDSSMTSEHSTLNGDLSACALNNPPSWNLSNISSLLEVLQCEDEDIIFDTLRTLQKVTSESLFFEPEIVDSLFLHHKDFIDSTFNKIGKSSPPPAVVTTLALISLFLHLKIALVSLQALYHLIQRDPPALTHLPSPIFPSPSPHQEYSGLSFLAALTEKLRIIFSEFQTNLPTDPSHLPKYFQLTKNDRFLVSCSLPFCGYSFLLPILLLRATSPIEVDSEIIRDLILFVKEALPTILTNISNIDNLIASLPSDSSPTTPLVCGVDTHITDSLDHLRDKCEDFVKDGLNFFINLTYKITDPHKSSFQAIILDDPSFPDLILNSLKLTNKDIRRLTIMTLVTSLFTIRG</sequence>
<dbReference type="EMBL" id="JARBJD010000296">
    <property type="protein sequence ID" value="KAK2944487.1"/>
    <property type="molecule type" value="Genomic_DNA"/>
</dbReference>
<evidence type="ECO:0000313" key="1">
    <source>
        <dbReference type="EMBL" id="KAK2944487.1"/>
    </source>
</evidence>
<organism evidence="1 2">
    <name type="scientific">Blattamonas nauphoetae</name>
    <dbReference type="NCBI Taxonomy" id="2049346"/>
    <lineage>
        <taxon>Eukaryota</taxon>
        <taxon>Metamonada</taxon>
        <taxon>Preaxostyla</taxon>
        <taxon>Oxymonadida</taxon>
        <taxon>Blattamonas</taxon>
    </lineage>
</organism>
<dbReference type="Proteomes" id="UP001281761">
    <property type="component" value="Unassembled WGS sequence"/>
</dbReference>
<comment type="caution">
    <text evidence="1">The sequence shown here is derived from an EMBL/GenBank/DDBJ whole genome shotgun (WGS) entry which is preliminary data.</text>
</comment>
<gene>
    <name evidence="1" type="ORF">BLNAU_20584</name>
</gene>
<keyword evidence="2" id="KW-1185">Reference proteome</keyword>
<accession>A0ABQ9X0L2</accession>
<reference evidence="1 2" key="1">
    <citation type="journal article" date="2022" name="bioRxiv">
        <title>Genomics of Preaxostyla Flagellates Illuminates Evolutionary Transitions and the Path Towards Mitochondrial Loss.</title>
        <authorList>
            <person name="Novak L.V.F."/>
            <person name="Treitli S.C."/>
            <person name="Pyrih J."/>
            <person name="Halakuc P."/>
            <person name="Pipaliya S.V."/>
            <person name="Vacek V."/>
            <person name="Brzon O."/>
            <person name="Soukal P."/>
            <person name="Eme L."/>
            <person name="Dacks J.B."/>
            <person name="Karnkowska A."/>
            <person name="Elias M."/>
            <person name="Hampl V."/>
        </authorList>
    </citation>
    <scope>NUCLEOTIDE SEQUENCE [LARGE SCALE GENOMIC DNA]</scope>
    <source>
        <strain evidence="1">NAU3</strain>
        <tissue evidence="1">Gut</tissue>
    </source>
</reference>
<evidence type="ECO:0000313" key="2">
    <source>
        <dbReference type="Proteomes" id="UP001281761"/>
    </source>
</evidence>
<protein>
    <submittedName>
        <fullName evidence="1">Uncharacterized protein</fullName>
    </submittedName>
</protein>